<feature type="region of interest" description="Disordered" evidence="1">
    <location>
        <begin position="184"/>
        <end position="209"/>
    </location>
</feature>
<dbReference type="EMBL" id="BJND01000002">
    <property type="protein sequence ID" value="GEC02404.1"/>
    <property type="molecule type" value="Genomic_DNA"/>
</dbReference>
<dbReference type="RefSeq" id="WP_141306521.1">
    <property type="nucleotide sequence ID" value="NZ_BJND01000002.1"/>
</dbReference>
<dbReference type="AlphaFoldDB" id="A0A4Y3V6I5"/>
<gene>
    <name evidence="2" type="ORF">SSP24_00590</name>
</gene>
<evidence type="ECO:0000256" key="1">
    <source>
        <dbReference type="SAM" id="MobiDB-lite"/>
    </source>
</evidence>
<accession>A0A4Y3V6I5</accession>
<dbReference type="OrthoDB" id="4330829at2"/>
<organism evidence="2 3">
    <name type="scientific">Streptomyces spinoverrucosus</name>
    <dbReference type="NCBI Taxonomy" id="284043"/>
    <lineage>
        <taxon>Bacteria</taxon>
        <taxon>Bacillati</taxon>
        <taxon>Actinomycetota</taxon>
        <taxon>Actinomycetes</taxon>
        <taxon>Kitasatosporales</taxon>
        <taxon>Streptomycetaceae</taxon>
        <taxon>Streptomyces</taxon>
    </lineage>
</organism>
<feature type="region of interest" description="Disordered" evidence="1">
    <location>
        <begin position="39"/>
        <end position="58"/>
    </location>
</feature>
<evidence type="ECO:0000313" key="2">
    <source>
        <dbReference type="EMBL" id="GEC02404.1"/>
    </source>
</evidence>
<name>A0A4Y3V6I5_9ACTN</name>
<keyword evidence="3" id="KW-1185">Reference proteome</keyword>
<sequence length="209" mass="21141">MPLSHLGRAGKAHHRAIVSALSCVLGAGALVGCDGGGQDTGFSPRPTPTSPDTAAFSGMPPSALASAAASAIASAHASASAAASSAYARASEFEASVEAEAARASAAAEKALKNVTGRGNALSEVGMTGLPRNQTSGLLAVLVTITNKTDHKASYAVQIDFEDSNGKVVETEFVGAENLAPGKKEQPIAFSRQPPEAKLTPRLAKAQRY</sequence>
<reference evidence="2 3" key="1">
    <citation type="submission" date="2019-06" db="EMBL/GenBank/DDBJ databases">
        <title>Whole genome shotgun sequence of Streptomyces spinoverrucosus NBRC 14228.</title>
        <authorList>
            <person name="Hosoyama A."/>
            <person name="Uohara A."/>
            <person name="Ohji S."/>
            <person name="Ichikawa N."/>
        </authorList>
    </citation>
    <scope>NUCLEOTIDE SEQUENCE [LARGE SCALE GENOMIC DNA]</scope>
    <source>
        <strain evidence="2 3">NBRC 14228</strain>
    </source>
</reference>
<proteinExistence type="predicted"/>
<dbReference type="Proteomes" id="UP000317881">
    <property type="component" value="Unassembled WGS sequence"/>
</dbReference>
<comment type="caution">
    <text evidence="2">The sequence shown here is derived from an EMBL/GenBank/DDBJ whole genome shotgun (WGS) entry which is preliminary data.</text>
</comment>
<evidence type="ECO:0000313" key="3">
    <source>
        <dbReference type="Proteomes" id="UP000317881"/>
    </source>
</evidence>
<protein>
    <submittedName>
        <fullName evidence="2">Uncharacterized protein</fullName>
    </submittedName>
</protein>